<gene>
    <name evidence="1" type="ORF">EVAR_78117_1</name>
</gene>
<keyword evidence="2" id="KW-1185">Reference proteome</keyword>
<name>A0A4C1T0L1_EUMVA</name>
<protein>
    <submittedName>
        <fullName evidence="1">Uncharacterized protein</fullName>
    </submittedName>
</protein>
<dbReference type="EMBL" id="BGZK01000028">
    <property type="protein sequence ID" value="GBP07989.1"/>
    <property type="molecule type" value="Genomic_DNA"/>
</dbReference>
<proteinExistence type="predicted"/>
<sequence>MHSKGGSMKLVRMATLQRRSVHRTWLLSEYLAAKWLSCFELSHLFRHFVEPPTKDAVLRPFALAQGVIIFDGGHQRGDCTHRRDSVLSEVSSDCLNPSQVKNSSVYSPIVKIELRSSEATRLAVATVALYRFRLTRKIFYFFITVL</sequence>
<evidence type="ECO:0000313" key="2">
    <source>
        <dbReference type="Proteomes" id="UP000299102"/>
    </source>
</evidence>
<dbReference type="AlphaFoldDB" id="A0A4C1T0L1"/>
<comment type="caution">
    <text evidence="1">The sequence shown here is derived from an EMBL/GenBank/DDBJ whole genome shotgun (WGS) entry which is preliminary data.</text>
</comment>
<accession>A0A4C1T0L1</accession>
<reference evidence="1 2" key="1">
    <citation type="journal article" date="2019" name="Commun. Biol.">
        <title>The bagworm genome reveals a unique fibroin gene that provides high tensile strength.</title>
        <authorList>
            <person name="Kono N."/>
            <person name="Nakamura H."/>
            <person name="Ohtoshi R."/>
            <person name="Tomita M."/>
            <person name="Numata K."/>
            <person name="Arakawa K."/>
        </authorList>
    </citation>
    <scope>NUCLEOTIDE SEQUENCE [LARGE SCALE GENOMIC DNA]</scope>
</reference>
<organism evidence="1 2">
    <name type="scientific">Eumeta variegata</name>
    <name type="common">Bagworm moth</name>
    <name type="synonym">Eumeta japonica</name>
    <dbReference type="NCBI Taxonomy" id="151549"/>
    <lineage>
        <taxon>Eukaryota</taxon>
        <taxon>Metazoa</taxon>
        <taxon>Ecdysozoa</taxon>
        <taxon>Arthropoda</taxon>
        <taxon>Hexapoda</taxon>
        <taxon>Insecta</taxon>
        <taxon>Pterygota</taxon>
        <taxon>Neoptera</taxon>
        <taxon>Endopterygota</taxon>
        <taxon>Lepidoptera</taxon>
        <taxon>Glossata</taxon>
        <taxon>Ditrysia</taxon>
        <taxon>Tineoidea</taxon>
        <taxon>Psychidae</taxon>
        <taxon>Oiketicinae</taxon>
        <taxon>Eumeta</taxon>
    </lineage>
</organism>
<evidence type="ECO:0000313" key="1">
    <source>
        <dbReference type="EMBL" id="GBP07989.1"/>
    </source>
</evidence>
<dbReference type="Proteomes" id="UP000299102">
    <property type="component" value="Unassembled WGS sequence"/>
</dbReference>